<dbReference type="Pfam" id="PF00172">
    <property type="entry name" value="Zn_clus"/>
    <property type="match status" value="1"/>
</dbReference>
<dbReference type="OrthoDB" id="5089701at2759"/>
<dbReference type="GO" id="GO:0003677">
    <property type="term" value="F:DNA binding"/>
    <property type="evidence" value="ECO:0007669"/>
    <property type="project" value="UniProtKB-KW"/>
</dbReference>
<protein>
    <recommendedName>
        <fullName evidence="6">Zn(2)-C6 fungal-type domain-containing protein</fullName>
    </recommendedName>
</protein>
<feature type="region of interest" description="Disordered" evidence="5">
    <location>
        <begin position="158"/>
        <end position="181"/>
    </location>
</feature>
<dbReference type="GO" id="GO:0009893">
    <property type="term" value="P:positive regulation of metabolic process"/>
    <property type="evidence" value="ECO:0007669"/>
    <property type="project" value="UniProtKB-ARBA"/>
</dbReference>
<dbReference type="EMBL" id="MSFM01000007">
    <property type="protein sequence ID" value="PKY03698.1"/>
    <property type="molecule type" value="Genomic_DNA"/>
</dbReference>
<evidence type="ECO:0000256" key="2">
    <source>
        <dbReference type="ARBA" id="ARBA00023125"/>
    </source>
</evidence>
<dbReference type="Gene3D" id="4.10.240.10">
    <property type="entry name" value="Zn(2)-C6 fungal-type DNA-binding domain"/>
    <property type="match status" value="1"/>
</dbReference>
<evidence type="ECO:0000256" key="5">
    <source>
        <dbReference type="SAM" id="MobiDB-lite"/>
    </source>
</evidence>
<gene>
    <name evidence="7" type="ORF">P168DRAFT_254303</name>
</gene>
<feature type="compositionally biased region" description="Polar residues" evidence="5">
    <location>
        <begin position="168"/>
        <end position="181"/>
    </location>
</feature>
<dbReference type="GO" id="GO:0008270">
    <property type="term" value="F:zinc ion binding"/>
    <property type="evidence" value="ECO:0007669"/>
    <property type="project" value="InterPro"/>
</dbReference>
<dbReference type="RefSeq" id="XP_024692292.1">
    <property type="nucleotide sequence ID" value="XM_024834409.1"/>
</dbReference>
<dbReference type="InterPro" id="IPR001138">
    <property type="entry name" value="Zn2Cys6_DnaBD"/>
</dbReference>
<name>A0A2I1D1G6_ASPC2</name>
<keyword evidence="4" id="KW-0539">Nucleus</keyword>
<organism evidence="7 8">
    <name type="scientific">Aspergillus campestris (strain IBT 28561)</name>
    <dbReference type="NCBI Taxonomy" id="1392248"/>
    <lineage>
        <taxon>Eukaryota</taxon>
        <taxon>Fungi</taxon>
        <taxon>Dikarya</taxon>
        <taxon>Ascomycota</taxon>
        <taxon>Pezizomycotina</taxon>
        <taxon>Eurotiomycetes</taxon>
        <taxon>Eurotiomycetidae</taxon>
        <taxon>Eurotiales</taxon>
        <taxon>Aspergillaceae</taxon>
        <taxon>Aspergillus</taxon>
        <taxon>Aspergillus subgen. Circumdati</taxon>
    </lineage>
</organism>
<proteinExistence type="predicted"/>
<feature type="domain" description="Zn(2)-C6 fungal-type" evidence="6">
    <location>
        <begin position="19"/>
        <end position="47"/>
    </location>
</feature>
<dbReference type="InterPro" id="IPR050675">
    <property type="entry name" value="OAF3"/>
</dbReference>
<accession>A0A2I1D1G6</accession>
<evidence type="ECO:0000259" key="6">
    <source>
        <dbReference type="PROSITE" id="PS50048"/>
    </source>
</evidence>
<keyword evidence="8" id="KW-1185">Reference proteome</keyword>
<dbReference type="PROSITE" id="PS50048">
    <property type="entry name" value="ZN2_CY6_FUNGAL_2"/>
    <property type="match status" value="1"/>
</dbReference>
<dbReference type="CDD" id="cd00067">
    <property type="entry name" value="GAL4"/>
    <property type="match status" value="1"/>
</dbReference>
<keyword evidence="3" id="KW-0804">Transcription</keyword>
<dbReference type="InterPro" id="IPR036864">
    <property type="entry name" value="Zn2-C6_fun-type_DNA-bd_sf"/>
</dbReference>
<dbReference type="SMART" id="SM00066">
    <property type="entry name" value="GAL4"/>
    <property type="match status" value="1"/>
</dbReference>
<dbReference type="GeneID" id="36541933"/>
<dbReference type="GO" id="GO:0000981">
    <property type="term" value="F:DNA-binding transcription factor activity, RNA polymerase II-specific"/>
    <property type="evidence" value="ECO:0007669"/>
    <property type="project" value="InterPro"/>
</dbReference>
<dbReference type="PROSITE" id="PS00463">
    <property type="entry name" value="ZN2_CY6_FUNGAL_1"/>
    <property type="match status" value="1"/>
</dbReference>
<evidence type="ECO:0000256" key="4">
    <source>
        <dbReference type="ARBA" id="ARBA00023242"/>
    </source>
</evidence>
<evidence type="ECO:0000256" key="1">
    <source>
        <dbReference type="ARBA" id="ARBA00023015"/>
    </source>
</evidence>
<keyword evidence="2" id="KW-0238">DNA-binding</keyword>
<comment type="caution">
    <text evidence="7">The sequence shown here is derived from an EMBL/GenBank/DDBJ whole genome shotgun (WGS) entry which is preliminary data.</text>
</comment>
<dbReference type="VEuPathDB" id="FungiDB:P168DRAFT_254303"/>
<evidence type="ECO:0000313" key="7">
    <source>
        <dbReference type="EMBL" id="PKY03698.1"/>
    </source>
</evidence>
<dbReference type="SUPFAM" id="SSF57701">
    <property type="entry name" value="Zn2/Cys6 DNA-binding domain"/>
    <property type="match status" value="1"/>
</dbReference>
<keyword evidence="1" id="KW-0805">Transcription regulation</keyword>
<dbReference type="Pfam" id="PF11951">
    <property type="entry name" value="Fungal_trans_2"/>
    <property type="match status" value="1"/>
</dbReference>
<dbReference type="InterPro" id="IPR021858">
    <property type="entry name" value="Fun_TF"/>
</dbReference>
<dbReference type="AlphaFoldDB" id="A0A2I1D1G6"/>
<sequence>MTHSSSGSLRPRRSHALGACSTCRRRHVRCDQKRPACRSCRTLGLRCEGFPDKVRWIRSSGDAEDGAEDIQHGSRRHLYTERSRLSMSNSLGADLVSGSIDASLAEIDLRSRDPARSSKNEIIVGPFSVLDFAPCQPSGGYVSAQPAAQEVNQESPVAPMPLAAPIPSGSTSVEHTSTSGPAPSMLESLEFMDDFLRWSDILGFSPDQLGSSLQPPFDVGLSGYGDSWDLTSATMIGSSLLTMSDHIQDSSQDLISNHNAVGVGSGQLDILADVPFLLKHFQDIVLPKMVAMPLGQKSPWKTLNIPGAMATFGDLTILEAQDISLARLANLYAILACSATHLTQSPSSCLERSVDHWQSVASQAFEEAKGHMKMSLKNETEEPKKAKYKDQLMALCALIEYAVISGQQNYARCFMVDAERLLRLRGLSKHRISQKARLLHHVYTWLRIVGESTYALHDYSPSSSFLVSLDSNFRPRRPGDNAAATSEWNTRLDDFLRLESRNPDCDLNINEPKDRETGFHDIHLQDSRSFPETLYKQIYGISETWLSLVSQTTRLANVMESFRIARKSYKGINVEAWETLHRRSVLLENMISSFSLGRSRDGKIEDTDTSTAARHMLQALSAALVIFFYRRIRQAHPVVLGGEVDKVISALNQFNAAMPHESLTGPGTAWPAFIAGCEAITDTRRERIMQWLDEAGSKCGFAAFQTAKDIMTELWRKQDQHLATDRGEPVPTWIDITRQAQSWPMLC</sequence>
<evidence type="ECO:0000313" key="8">
    <source>
        <dbReference type="Proteomes" id="UP000234254"/>
    </source>
</evidence>
<dbReference type="PANTHER" id="PTHR31069:SF25">
    <property type="entry name" value="TRANSCRIPTION FACTOR, PUTATIVE (EUROFUNG)-RELATED"/>
    <property type="match status" value="1"/>
</dbReference>
<evidence type="ECO:0000256" key="3">
    <source>
        <dbReference type="ARBA" id="ARBA00023163"/>
    </source>
</evidence>
<reference evidence="7" key="1">
    <citation type="submission" date="2016-12" db="EMBL/GenBank/DDBJ databases">
        <title>The genomes of Aspergillus section Nigri reveals drivers in fungal speciation.</title>
        <authorList>
            <consortium name="DOE Joint Genome Institute"/>
            <person name="Vesth T.C."/>
            <person name="Nybo J."/>
            <person name="Theobald S."/>
            <person name="Brandl J."/>
            <person name="Frisvad J.C."/>
            <person name="Nielsen K.F."/>
            <person name="Lyhne E.K."/>
            <person name="Kogle M.E."/>
            <person name="Kuo A."/>
            <person name="Riley R."/>
            <person name="Clum A."/>
            <person name="Nolan M."/>
            <person name="Lipzen A."/>
            <person name="Salamov A."/>
            <person name="Henrissat B."/>
            <person name="Wiebenga A."/>
            <person name="De vries R.P."/>
            <person name="Grigoriev I.V."/>
            <person name="Mortensen U.H."/>
            <person name="Andersen M.R."/>
            <person name="Baker S.E."/>
        </authorList>
    </citation>
    <scope>NUCLEOTIDE SEQUENCE</scope>
    <source>
        <strain evidence="7">IBT 28561</strain>
    </source>
</reference>
<dbReference type="Proteomes" id="UP000234254">
    <property type="component" value="Unassembled WGS sequence"/>
</dbReference>
<dbReference type="PANTHER" id="PTHR31069">
    <property type="entry name" value="OLEATE-ACTIVATED TRANSCRIPTION FACTOR 1-RELATED"/>
    <property type="match status" value="1"/>
</dbReference>